<accession>A0A4D7AI21</accession>
<evidence type="ECO:0000313" key="1">
    <source>
        <dbReference type="EMBL" id="QCI58459.1"/>
    </source>
</evidence>
<sequence length="119" mass="13195">MSQIASFYLLKDGQRQELSNGDCSGAVYMAIWDWCESELDLDVRFPAPQTENTLDCALLEGELASELLATLREQSLPELAAEIAADWELPTEAVQSGLETLRSHLELVQSDAALLYEMT</sequence>
<dbReference type="KEGG" id="obj:EIO64_03850"/>
<proteinExistence type="predicted"/>
<evidence type="ECO:0000313" key="2">
    <source>
        <dbReference type="Proteomes" id="UP000298642"/>
    </source>
</evidence>
<dbReference type="AlphaFoldDB" id="A0A4D7AI21"/>
<name>A0A4D7AI21_9FIRM</name>
<dbReference type="EMBL" id="CP034413">
    <property type="protein sequence ID" value="QCI58459.1"/>
    <property type="molecule type" value="Genomic_DNA"/>
</dbReference>
<keyword evidence="2" id="KW-1185">Reference proteome</keyword>
<dbReference type="RefSeq" id="WP_021747663.1">
    <property type="nucleotide sequence ID" value="NZ_CP034413.3"/>
</dbReference>
<dbReference type="Proteomes" id="UP000298642">
    <property type="component" value="Chromosome"/>
</dbReference>
<protein>
    <submittedName>
        <fullName evidence="1">Uncharacterized protein</fullName>
    </submittedName>
</protein>
<gene>
    <name evidence="1" type="ORF">EIO64_03850</name>
</gene>
<reference evidence="2" key="1">
    <citation type="submission" date="2018-12" db="EMBL/GenBank/DDBJ databases">
        <title>Dusodibacter welbiota gen. nov., sp. nov., isolated from human faeces and emended description of the Oscillibacter genus.</title>
        <authorList>
            <person name="Le Roy T."/>
            <person name="Van der Smissen P."/>
            <person name="Delzenne N."/>
            <person name="Muccioli G."/>
            <person name="Collet J.F."/>
            <person name="Cani P.D."/>
        </authorList>
    </citation>
    <scope>NUCLEOTIDE SEQUENCE [LARGE SCALE GENOMIC DNA]</scope>
    <source>
        <strain evidence="2">J115</strain>
    </source>
</reference>
<organism evidence="1 2">
    <name type="scientific">Dysosmobacter welbionis</name>
    <dbReference type="NCBI Taxonomy" id="2093857"/>
    <lineage>
        <taxon>Bacteria</taxon>
        <taxon>Bacillati</taxon>
        <taxon>Bacillota</taxon>
        <taxon>Clostridia</taxon>
        <taxon>Eubacteriales</taxon>
        <taxon>Oscillospiraceae</taxon>
        <taxon>Dysosmobacter</taxon>
    </lineage>
</organism>